<accession>A0A6G7YD32</accession>
<dbReference type="Gene3D" id="3.40.830.10">
    <property type="entry name" value="LigB-like"/>
    <property type="match status" value="1"/>
</dbReference>
<organism evidence="12 13">
    <name type="scientific">Nocardioides piscis</name>
    <dbReference type="NCBI Taxonomy" id="2714938"/>
    <lineage>
        <taxon>Bacteria</taxon>
        <taxon>Bacillati</taxon>
        <taxon>Actinomycetota</taxon>
        <taxon>Actinomycetes</taxon>
        <taxon>Propionibacteriales</taxon>
        <taxon>Nocardioidaceae</taxon>
        <taxon>Nocardioides</taxon>
    </lineage>
</organism>
<evidence type="ECO:0000256" key="2">
    <source>
        <dbReference type="ARBA" id="ARBA00001843"/>
    </source>
</evidence>
<comment type="pathway">
    <text evidence="3 10">Aromatic compound metabolism; 3-phenylpropanoate degradation.</text>
</comment>
<feature type="active site" description="Proton donor" evidence="10">
    <location>
        <position position="115"/>
    </location>
</feature>
<comment type="catalytic activity">
    <reaction evidence="2 10">
        <text>3-(2,3-dihydroxyphenyl)propanoate + O2 = (2Z,4E)-2-hydroxy-6-oxonona-2,4-dienedioate + H(+)</text>
        <dbReference type="Rhea" id="RHEA:23840"/>
        <dbReference type="ChEBI" id="CHEBI:15378"/>
        <dbReference type="ChEBI" id="CHEBI:15379"/>
        <dbReference type="ChEBI" id="CHEBI:46951"/>
        <dbReference type="ChEBI" id="CHEBI:66887"/>
        <dbReference type="EC" id="1.13.11.16"/>
    </reaction>
</comment>
<dbReference type="SUPFAM" id="SSF53213">
    <property type="entry name" value="LigB-like"/>
    <property type="match status" value="1"/>
</dbReference>
<dbReference type="GO" id="GO:0008198">
    <property type="term" value="F:ferrous iron binding"/>
    <property type="evidence" value="ECO:0007669"/>
    <property type="project" value="InterPro"/>
</dbReference>
<dbReference type="KEGG" id="npi:G7071_04135"/>
<comment type="cofactor">
    <cofactor evidence="10">
        <name>Fe(2+)</name>
        <dbReference type="ChEBI" id="CHEBI:29033"/>
    </cofactor>
</comment>
<dbReference type="GO" id="GO:0047070">
    <property type="term" value="F:3-carboxyethylcatechol 2,3-dioxygenase activity"/>
    <property type="evidence" value="ECO:0007669"/>
    <property type="project" value="UniProtKB-UniRule"/>
</dbReference>
<dbReference type="HAMAP" id="MF_01653">
    <property type="entry name" value="MhpB"/>
    <property type="match status" value="1"/>
</dbReference>
<dbReference type="EC" id="1.13.11.16" evidence="10"/>
<feature type="active site" description="Proton acceptor" evidence="10">
    <location>
        <position position="179"/>
    </location>
</feature>
<evidence type="ECO:0000256" key="3">
    <source>
        <dbReference type="ARBA" id="ARBA00005207"/>
    </source>
</evidence>
<evidence type="ECO:0000256" key="5">
    <source>
        <dbReference type="ARBA" id="ARBA00011881"/>
    </source>
</evidence>
<dbReference type="EMBL" id="CP049866">
    <property type="protein sequence ID" value="QIK74732.1"/>
    <property type="molecule type" value="Genomic_DNA"/>
</dbReference>
<dbReference type="InterPro" id="IPR004183">
    <property type="entry name" value="Xdiol_dOase_suB"/>
</dbReference>
<dbReference type="GO" id="GO:0019380">
    <property type="term" value="P:3-phenylpropionate catabolic process"/>
    <property type="evidence" value="ECO:0007669"/>
    <property type="project" value="UniProtKB-UniRule"/>
</dbReference>
<dbReference type="CDD" id="cd07365">
    <property type="entry name" value="MhpB_like"/>
    <property type="match status" value="1"/>
</dbReference>
<proteinExistence type="inferred from homology"/>
<dbReference type="InterPro" id="IPR023789">
    <property type="entry name" value="DHPP/DHXA_dioxygenase"/>
</dbReference>
<protein>
    <recommendedName>
        <fullName evidence="10">2,3-dihydroxyphenylpropionate/2,3-dihydroxicinnamic acid 1,2-dioxygenase</fullName>
        <ecNumber evidence="10">1.13.11.16</ecNumber>
    </recommendedName>
    <alternativeName>
        <fullName evidence="10">3-carboxyethylcatechol 2,3-dioxygenase</fullName>
    </alternativeName>
</protein>
<keyword evidence="7 10" id="KW-0223">Dioxygenase</keyword>
<gene>
    <name evidence="10" type="primary">mhpB</name>
    <name evidence="12" type="ORF">G7071_04135</name>
</gene>
<evidence type="ECO:0000256" key="8">
    <source>
        <dbReference type="ARBA" id="ARBA00023002"/>
    </source>
</evidence>
<comment type="function">
    <text evidence="10">Catalyzes the non-heme iron(II)-dependent oxidative cleavage of 2,3-dihydroxyphenylpropionic acid and 2,3-dihydroxicinnamic acid into 2-hydroxy-6-ketononadienedioate and 2-hydroxy-6-ketononatrienedioate, respectively.</text>
</comment>
<keyword evidence="13" id="KW-1185">Reference proteome</keyword>
<keyword evidence="6 10" id="KW-0058">Aromatic hydrocarbons catabolism</keyword>
<keyword evidence="9 10" id="KW-0408">Iron</keyword>
<evidence type="ECO:0000256" key="1">
    <source>
        <dbReference type="ARBA" id="ARBA00001748"/>
    </source>
</evidence>
<sequence>MLVGLVGTSHSPLMGVNHPAPEVEAAVENEFQRARNFIAACDPELVVVFAPDHYNGVFYDMMPPFCVGQQASAVGDYGTQSGPLNVPADLSRALVEHVLHSGVDVAMSERMHVDHGFSQPLQILFGDIAAMPTIPVFINSVAVPLGPASRARQLGHVMGSFLEELDQRVLLVGSGGLSHDPPVPELATAPPAIAERLIAGRNPTAEERAAREKKVLRTGRELAAGTASIAPLNPDWDADFLALLAENRLSDIDTWSNEWCVDQAGHSSHEVRTWIAAYAALASRGTYEVTSSFYRAVPEWIAGFSVTTAIPAR</sequence>
<keyword evidence="8 10" id="KW-0560">Oxidoreductase</keyword>
<dbReference type="Proteomes" id="UP000502035">
    <property type="component" value="Chromosome"/>
</dbReference>
<evidence type="ECO:0000313" key="13">
    <source>
        <dbReference type="Proteomes" id="UP000502035"/>
    </source>
</evidence>
<evidence type="ECO:0000256" key="7">
    <source>
        <dbReference type="ARBA" id="ARBA00022964"/>
    </source>
</evidence>
<comment type="catalytic activity">
    <reaction evidence="1 10">
        <text>(2E)-3-(2,3-dihydroxyphenyl)prop-2-enoate + O2 = (2Z,4E,7E)-2-hydroxy-6-oxonona-2,4,7-trienedioate + H(+)</text>
        <dbReference type="Rhea" id="RHEA:25054"/>
        <dbReference type="ChEBI" id="CHEBI:15378"/>
        <dbReference type="ChEBI" id="CHEBI:15379"/>
        <dbReference type="ChEBI" id="CHEBI:58642"/>
        <dbReference type="ChEBI" id="CHEBI:66888"/>
        <dbReference type="EC" id="1.13.11.16"/>
    </reaction>
</comment>
<name>A0A6G7YD32_9ACTN</name>
<dbReference type="Pfam" id="PF02900">
    <property type="entry name" value="LigB"/>
    <property type="match status" value="1"/>
</dbReference>
<evidence type="ECO:0000256" key="4">
    <source>
        <dbReference type="ARBA" id="ARBA00007030"/>
    </source>
</evidence>
<evidence type="ECO:0000313" key="12">
    <source>
        <dbReference type="EMBL" id="QIK74732.1"/>
    </source>
</evidence>
<evidence type="ECO:0000259" key="11">
    <source>
        <dbReference type="Pfam" id="PF02900"/>
    </source>
</evidence>
<dbReference type="NCBIfam" id="NF009910">
    <property type="entry name" value="PRK13370.1-4"/>
    <property type="match status" value="1"/>
</dbReference>
<reference evidence="12 13" key="1">
    <citation type="submission" date="2020-03" db="EMBL/GenBank/DDBJ databases">
        <title>Nocardioides sp. nov., isolated from fish.</title>
        <authorList>
            <person name="Hyun D.-W."/>
            <person name="Bae J.-W."/>
        </authorList>
    </citation>
    <scope>NUCLEOTIDE SEQUENCE [LARGE SCALE GENOMIC DNA]</scope>
    <source>
        <strain evidence="12 13">HDW12A</strain>
    </source>
</reference>
<evidence type="ECO:0000256" key="9">
    <source>
        <dbReference type="ARBA" id="ARBA00023004"/>
    </source>
</evidence>
<dbReference type="RefSeq" id="WP_166315223.1">
    <property type="nucleotide sequence ID" value="NZ_CP049866.1"/>
</dbReference>
<feature type="domain" description="Extradiol ring-cleavage dioxygenase class III enzyme subunit B" evidence="11">
    <location>
        <begin position="6"/>
        <end position="304"/>
    </location>
</feature>
<comment type="similarity">
    <text evidence="4 10">Belongs to the LigB/MhpB extradiol dioxygenase family.</text>
</comment>
<dbReference type="UniPathway" id="UPA00714"/>
<evidence type="ECO:0000256" key="6">
    <source>
        <dbReference type="ARBA" id="ARBA00022797"/>
    </source>
</evidence>
<evidence type="ECO:0000256" key="10">
    <source>
        <dbReference type="HAMAP-Rule" id="MF_01653"/>
    </source>
</evidence>
<comment type="subunit">
    <text evidence="5 10">Homotetramer.</text>
</comment>
<dbReference type="AlphaFoldDB" id="A0A6G7YD32"/>